<evidence type="ECO:0000313" key="5">
    <source>
        <dbReference type="Proteomes" id="UP000722791"/>
    </source>
</evidence>
<name>A0A8J4LNG2_9CHLO</name>
<feature type="region of interest" description="Disordered" evidence="1">
    <location>
        <begin position="528"/>
        <end position="596"/>
    </location>
</feature>
<reference evidence="4" key="1">
    <citation type="journal article" date="2021" name="Proc. Natl. Acad. Sci. U.S.A.">
        <title>Three genomes in the algal genus Volvox reveal the fate of a haploid sex-determining region after a transition to homothallism.</title>
        <authorList>
            <person name="Yamamoto K."/>
            <person name="Hamaji T."/>
            <person name="Kawai-Toyooka H."/>
            <person name="Matsuzaki R."/>
            <person name="Takahashi F."/>
            <person name="Nishimura Y."/>
            <person name="Kawachi M."/>
            <person name="Noguchi H."/>
            <person name="Minakuchi Y."/>
            <person name="Umen J.G."/>
            <person name="Toyoda A."/>
            <person name="Nozaki H."/>
        </authorList>
    </citation>
    <scope>NUCLEOTIDE SEQUENCE</scope>
    <source>
        <strain evidence="4">NIES-3785</strain>
    </source>
</reference>
<keyword evidence="2" id="KW-0732">Signal</keyword>
<feature type="chain" id="PRO_5035290184" description="Peptidase M11 gametolysin domain-containing protein" evidence="2">
    <location>
        <begin position="29"/>
        <end position="596"/>
    </location>
</feature>
<feature type="signal peptide" evidence="2">
    <location>
        <begin position="1"/>
        <end position="28"/>
    </location>
</feature>
<evidence type="ECO:0000259" key="3">
    <source>
        <dbReference type="Pfam" id="PF05548"/>
    </source>
</evidence>
<dbReference type="Pfam" id="PF05548">
    <property type="entry name" value="Peptidase_M11"/>
    <property type="match status" value="1"/>
</dbReference>
<accession>A0A8J4LNG2</accession>
<feature type="domain" description="Peptidase M11 gametolysin" evidence="3">
    <location>
        <begin position="180"/>
        <end position="477"/>
    </location>
</feature>
<proteinExistence type="predicted"/>
<feature type="compositionally biased region" description="Basic residues" evidence="1">
    <location>
        <begin position="48"/>
        <end position="57"/>
    </location>
</feature>
<dbReference type="AlphaFoldDB" id="A0A8J4LNG2"/>
<evidence type="ECO:0000313" key="4">
    <source>
        <dbReference type="EMBL" id="GIM04587.1"/>
    </source>
</evidence>
<protein>
    <recommendedName>
        <fullName evidence="3">Peptidase M11 gametolysin domain-containing protein</fullName>
    </recommendedName>
</protein>
<dbReference type="Proteomes" id="UP000722791">
    <property type="component" value="Unassembled WGS sequence"/>
</dbReference>
<organism evidence="4 5">
    <name type="scientific">Volvox reticuliferus</name>
    <dbReference type="NCBI Taxonomy" id="1737510"/>
    <lineage>
        <taxon>Eukaryota</taxon>
        <taxon>Viridiplantae</taxon>
        <taxon>Chlorophyta</taxon>
        <taxon>core chlorophytes</taxon>
        <taxon>Chlorophyceae</taxon>
        <taxon>CS clade</taxon>
        <taxon>Chlamydomonadales</taxon>
        <taxon>Volvocaceae</taxon>
        <taxon>Volvox</taxon>
    </lineage>
</organism>
<feature type="region of interest" description="Disordered" evidence="1">
    <location>
        <begin position="44"/>
        <end position="83"/>
    </location>
</feature>
<evidence type="ECO:0000256" key="2">
    <source>
        <dbReference type="SAM" id="SignalP"/>
    </source>
</evidence>
<gene>
    <name evidence="4" type="ORF">Vretimale_9141</name>
</gene>
<dbReference type="EMBL" id="BNCQ01000016">
    <property type="protein sequence ID" value="GIM04587.1"/>
    <property type="molecule type" value="Genomic_DNA"/>
</dbReference>
<comment type="caution">
    <text evidence="4">The sequence shown here is derived from an EMBL/GenBank/DDBJ whole genome shotgun (WGS) entry which is preliminary data.</text>
</comment>
<feature type="compositionally biased region" description="Pro residues" evidence="1">
    <location>
        <begin position="562"/>
        <end position="583"/>
    </location>
</feature>
<dbReference type="InterPro" id="IPR008752">
    <property type="entry name" value="Peptidase_M11"/>
</dbReference>
<sequence>MAARWNGVAALVLALLTFGALVAPLCQAAAGAAVDEDAESLTAELRKARPPRQRTRAVKIPPPPPKSTSSGPTVATAKPPPPPNEITIEGGLSVIFLEMGNPLFVLDLGDGDRIPILINQTDAEKYLGYKIRVRLAPNDLSALAENKPVPVQGIQVIGTLQSRSQQKEGVAPGGGSKILKAVVFLVSTCGYPAAITPSALRSLFFNGPSTSSDAVTMQNAYKYCSQGIVAMNSSTVEIIEVKLPCTGNITSVLFRTFNFTEAKSSCSILAYQDMLRLASNYYVNNVLGQNLAKDQPLRVLVIPRELAVYCEWLGFGLTGAASSSEAYVNGVYANDLYAYMRQLGYSYFSLPRAVGGLYGYDDDPSSIMGRGRYCFNAPNLWRLGWVSPVPGGDFNGTTLTVGQPRTFYLPGQNTNRQSYVRINPTWAITGREIYNNKTQMPIPVFFIAHRYQESVFDTFSPPTSSIYVYSYKGSQDGQSLDQSYRVATLTSTSRVYRGPYGLVVRFTSSVTSWFGGNATVVICRASGETENTDAESCSDGLDNDCDGRVDSADPDCANTPRASPPPPSPRPSKQPSPSPPRRQPSPGSSKATSTSG</sequence>
<evidence type="ECO:0000256" key="1">
    <source>
        <dbReference type="SAM" id="MobiDB-lite"/>
    </source>
</evidence>